<protein>
    <recommendedName>
        <fullName evidence="8">Ammonium transporter</fullName>
    </recommendedName>
</protein>
<dbReference type="STRING" id="715226.ABI_07610"/>
<dbReference type="InterPro" id="IPR029020">
    <property type="entry name" value="Ammonium/urea_transptr"/>
</dbReference>
<dbReference type="InterPro" id="IPR024041">
    <property type="entry name" value="NH4_transpt_AmtB-like_dom"/>
</dbReference>
<reference evidence="11" key="1">
    <citation type="submission" date="2011-03" db="EMBL/GenBank/DDBJ databases">
        <title>Draft genome sequence of Brevundimonas diminuta.</title>
        <authorList>
            <person name="Brown P.J.B."/>
            <person name="Buechlein A."/>
            <person name="Hemmerich C."/>
            <person name="Brun Y.V."/>
        </authorList>
    </citation>
    <scope>NUCLEOTIDE SEQUENCE [LARGE SCALE GENOMIC DNA]</scope>
    <source>
        <strain evidence="11">C19</strain>
    </source>
</reference>
<feature type="transmembrane region" description="Helical" evidence="8">
    <location>
        <begin position="269"/>
        <end position="294"/>
    </location>
</feature>
<feature type="transmembrane region" description="Helical" evidence="8">
    <location>
        <begin position="51"/>
        <end position="73"/>
    </location>
</feature>
<keyword evidence="3 8" id="KW-0813">Transport</keyword>
<comment type="similarity">
    <text evidence="2 8">Belongs to the ammonia transporter channel (TC 1.A.11.2) family.</text>
</comment>
<dbReference type="InterPro" id="IPR018047">
    <property type="entry name" value="Ammonium_transpt_CS"/>
</dbReference>
<dbReference type="Pfam" id="PF00909">
    <property type="entry name" value="Ammonium_transp"/>
    <property type="match status" value="1"/>
</dbReference>
<name>F4QLQ6_9CAUL</name>
<feature type="transmembrane region" description="Helical" evidence="8">
    <location>
        <begin position="393"/>
        <end position="416"/>
    </location>
</feature>
<dbReference type="RefSeq" id="WP_006271500.1">
    <property type="nucleotide sequence ID" value="NZ_GL883077.1"/>
</dbReference>
<dbReference type="NCBIfam" id="TIGR00836">
    <property type="entry name" value="amt"/>
    <property type="match status" value="1"/>
</dbReference>
<evidence type="ECO:0000256" key="3">
    <source>
        <dbReference type="ARBA" id="ARBA00022448"/>
    </source>
</evidence>
<evidence type="ECO:0000313" key="10">
    <source>
        <dbReference type="EMBL" id="EGF92325.1"/>
    </source>
</evidence>
<dbReference type="SUPFAM" id="SSF111352">
    <property type="entry name" value="Ammonium transporter"/>
    <property type="match status" value="1"/>
</dbReference>
<evidence type="ECO:0000256" key="6">
    <source>
        <dbReference type="ARBA" id="ARBA00023136"/>
    </source>
</evidence>
<keyword evidence="6 8" id="KW-0472">Membrane</keyword>
<comment type="subcellular location">
    <subcellularLocation>
        <location evidence="8">Cell membrane</location>
        <topology evidence="8">Multi-pass membrane protein</topology>
    </subcellularLocation>
    <subcellularLocation>
        <location evidence="1">Membrane</location>
        <topology evidence="1">Multi-pass membrane protein</topology>
    </subcellularLocation>
</comment>
<evidence type="ECO:0000256" key="7">
    <source>
        <dbReference type="ARBA" id="ARBA00023177"/>
    </source>
</evidence>
<evidence type="ECO:0000256" key="2">
    <source>
        <dbReference type="ARBA" id="ARBA00005887"/>
    </source>
</evidence>
<gene>
    <name evidence="10" type="ORF">ABI_07610</name>
</gene>
<keyword evidence="4 8" id="KW-0812">Transmembrane</keyword>
<feature type="domain" description="Ammonium transporter AmtB-like" evidence="9">
    <location>
        <begin position="51"/>
        <end position="444"/>
    </location>
</feature>
<feature type="transmembrane region" description="Helical" evidence="8">
    <location>
        <begin position="242"/>
        <end position="263"/>
    </location>
</feature>
<feature type="transmembrane region" description="Helical" evidence="8">
    <location>
        <begin position="362"/>
        <end position="381"/>
    </location>
</feature>
<evidence type="ECO:0000259" key="9">
    <source>
        <dbReference type="Pfam" id="PF00909"/>
    </source>
</evidence>
<accession>F4QLQ6</accession>
<proteinExistence type="inferred from homology"/>
<evidence type="ECO:0000256" key="8">
    <source>
        <dbReference type="RuleBase" id="RU362002"/>
    </source>
</evidence>
<keyword evidence="7 8" id="KW-0924">Ammonia transport</keyword>
<dbReference type="PANTHER" id="PTHR43029">
    <property type="entry name" value="AMMONIUM TRANSPORTER MEP2"/>
    <property type="match status" value="1"/>
</dbReference>
<dbReference type="GO" id="GO:0005886">
    <property type="term" value="C:plasma membrane"/>
    <property type="evidence" value="ECO:0007669"/>
    <property type="project" value="UniProtKB-SubCell"/>
</dbReference>
<evidence type="ECO:0000256" key="4">
    <source>
        <dbReference type="ARBA" id="ARBA00022692"/>
    </source>
</evidence>
<keyword evidence="11" id="KW-1185">Reference proteome</keyword>
<evidence type="ECO:0000256" key="5">
    <source>
        <dbReference type="ARBA" id="ARBA00022989"/>
    </source>
</evidence>
<feature type="transmembrane region" description="Helical" evidence="8">
    <location>
        <begin position="332"/>
        <end position="350"/>
    </location>
</feature>
<organism evidence="10 11">
    <name type="scientific">Asticcacaulis biprosthecium C19</name>
    <dbReference type="NCBI Taxonomy" id="715226"/>
    <lineage>
        <taxon>Bacteria</taxon>
        <taxon>Pseudomonadati</taxon>
        <taxon>Pseudomonadota</taxon>
        <taxon>Alphaproteobacteria</taxon>
        <taxon>Caulobacterales</taxon>
        <taxon>Caulobacteraceae</taxon>
        <taxon>Asticcacaulis</taxon>
    </lineage>
</organism>
<dbReference type="GO" id="GO:0008519">
    <property type="term" value="F:ammonium channel activity"/>
    <property type="evidence" value="ECO:0007669"/>
    <property type="project" value="InterPro"/>
</dbReference>
<dbReference type="EMBL" id="GL883077">
    <property type="protein sequence ID" value="EGF92325.1"/>
    <property type="molecule type" value="Genomic_DNA"/>
</dbReference>
<dbReference type="eggNOG" id="COG0004">
    <property type="taxonomic scope" value="Bacteria"/>
</dbReference>
<dbReference type="PROSITE" id="PS01219">
    <property type="entry name" value="AMMONIUM_TRANSP"/>
    <property type="match status" value="1"/>
</dbReference>
<dbReference type="HOGENOM" id="CLU_000445_33_0_5"/>
<dbReference type="Gene3D" id="1.10.3430.10">
    <property type="entry name" value="Ammonium transporter AmtB like domains"/>
    <property type="match status" value="1"/>
</dbReference>
<dbReference type="Proteomes" id="UP000006512">
    <property type="component" value="Unassembled WGS sequence"/>
</dbReference>
<dbReference type="PANTHER" id="PTHR43029:SF10">
    <property type="entry name" value="AMMONIUM TRANSPORTER MEP2"/>
    <property type="match status" value="1"/>
</dbReference>
<feature type="transmembrane region" description="Helical" evidence="8">
    <location>
        <begin position="306"/>
        <end position="326"/>
    </location>
</feature>
<dbReference type="InterPro" id="IPR001905">
    <property type="entry name" value="Ammonium_transpt"/>
</dbReference>
<evidence type="ECO:0000313" key="11">
    <source>
        <dbReference type="Proteomes" id="UP000006512"/>
    </source>
</evidence>
<sequence>MTAATVSSAAEAAPAAIPAAPEAASSVSASAEAFVGLAHQVKLELSSGDTAFMILSTVLVLFMTLPGLALFYGGMVRKKNLLSTLAQSVAVSAIVTVLWIAIGYSLAFGKGPNDSWNAVLGGFDAAMLKGVTLNTAHSLTKALPEYLWIAYQMTFAIITPALIAGSIAERMKFSAFILFTALWSLLVYVPICHWVWGGGFLGGMGVLDFAGGAVVHVNSGVAGLVAALVLGKRKGFGRDNMAPHNLGYTMIGASMLLVGWIGFNAGSWWAADGVAAVAMLNTIVAAMTGVIGWTVPEWIERKQPTLLGLVSGLVVGLVAITPAAGFVNPTGAMAIGLIAGPICYIASTYVKNMFKYDDSLDAFGVHGVGGFVGAILTAVFADPSINALGKDATILKQFIGLVVVIAWSAVFTFLILMVCKYTTGLRVTDEEEIEGLDMSQHGETLHG</sequence>
<dbReference type="OrthoDB" id="9814202at2"/>
<feature type="transmembrane region" description="Helical" evidence="8">
    <location>
        <begin position="85"/>
        <end position="107"/>
    </location>
</feature>
<evidence type="ECO:0000256" key="1">
    <source>
        <dbReference type="ARBA" id="ARBA00004141"/>
    </source>
</evidence>
<feature type="transmembrane region" description="Helical" evidence="8">
    <location>
        <begin position="146"/>
        <end position="168"/>
    </location>
</feature>
<dbReference type="AlphaFoldDB" id="F4QLQ6"/>
<feature type="transmembrane region" description="Helical" evidence="8">
    <location>
        <begin position="209"/>
        <end position="230"/>
    </location>
</feature>
<keyword evidence="5 8" id="KW-1133">Transmembrane helix</keyword>
<feature type="transmembrane region" description="Helical" evidence="8">
    <location>
        <begin position="175"/>
        <end position="197"/>
    </location>
</feature>